<accession>A0A2P5CAX9</accession>
<organism evidence="1 2">
    <name type="scientific">Trema orientale</name>
    <name type="common">Charcoal tree</name>
    <name type="synonym">Celtis orientalis</name>
    <dbReference type="NCBI Taxonomy" id="63057"/>
    <lineage>
        <taxon>Eukaryota</taxon>
        <taxon>Viridiplantae</taxon>
        <taxon>Streptophyta</taxon>
        <taxon>Embryophyta</taxon>
        <taxon>Tracheophyta</taxon>
        <taxon>Spermatophyta</taxon>
        <taxon>Magnoliopsida</taxon>
        <taxon>eudicotyledons</taxon>
        <taxon>Gunneridae</taxon>
        <taxon>Pentapetalae</taxon>
        <taxon>rosids</taxon>
        <taxon>fabids</taxon>
        <taxon>Rosales</taxon>
        <taxon>Cannabaceae</taxon>
        <taxon>Trema</taxon>
    </lineage>
</organism>
<dbReference type="STRING" id="63057.A0A2P5CAX9"/>
<sequence>MLVENDVIGSVAPFYDQSSHIAYKHEWVHHKDPLHSRVLTMLLFAQGLMGLESDEWAFNRRIAAQAFTIETFHPSEEFLLLSSSHLQRSKIHLADQLEMGDELVEPVGCTRWCKGMTSQLGLLGCALP</sequence>
<protein>
    <submittedName>
        <fullName evidence="1">Uncharacterized protein</fullName>
    </submittedName>
</protein>
<dbReference type="AlphaFoldDB" id="A0A2P5CAX9"/>
<gene>
    <name evidence="1" type="ORF">TorRG33x02_291810</name>
</gene>
<evidence type="ECO:0000313" key="1">
    <source>
        <dbReference type="EMBL" id="PON58155.1"/>
    </source>
</evidence>
<keyword evidence="2" id="KW-1185">Reference proteome</keyword>
<name>A0A2P5CAX9_TREOI</name>
<dbReference type="EMBL" id="JXTC01000389">
    <property type="protein sequence ID" value="PON58155.1"/>
    <property type="molecule type" value="Genomic_DNA"/>
</dbReference>
<comment type="caution">
    <text evidence="1">The sequence shown here is derived from an EMBL/GenBank/DDBJ whole genome shotgun (WGS) entry which is preliminary data.</text>
</comment>
<evidence type="ECO:0000313" key="2">
    <source>
        <dbReference type="Proteomes" id="UP000237000"/>
    </source>
</evidence>
<proteinExistence type="predicted"/>
<dbReference type="InParanoid" id="A0A2P5CAX9"/>
<reference evidence="2" key="1">
    <citation type="submission" date="2016-06" db="EMBL/GenBank/DDBJ databases">
        <title>Parallel loss of symbiosis genes in relatives of nitrogen-fixing non-legume Parasponia.</title>
        <authorList>
            <person name="Van Velzen R."/>
            <person name="Holmer R."/>
            <person name="Bu F."/>
            <person name="Rutten L."/>
            <person name="Van Zeijl A."/>
            <person name="Liu W."/>
            <person name="Santuari L."/>
            <person name="Cao Q."/>
            <person name="Sharma T."/>
            <person name="Shen D."/>
            <person name="Roswanjaya Y."/>
            <person name="Wardhani T."/>
            <person name="Kalhor M.S."/>
            <person name="Jansen J."/>
            <person name="Van den Hoogen J."/>
            <person name="Gungor B."/>
            <person name="Hartog M."/>
            <person name="Hontelez J."/>
            <person name="Verver J."/>
            <person name="Yang W.-C."/>
            <person name="Schijlen E."/>
            <person name="Repin R."/>
            <person name="Schilthuizen M."/>
            <person name="Schranz E."/>
            <person name="Heidstra R."/>
            <person name="Miyata K."/>
            <person name="Fedorova E."/>
            <person name="Kohlen W."/>
            <person name="Bisseling T."/>
            <person name="Smit S."/>
            <person name="Geurts R."/>
        </authorList>
    </citation>
    <scope>NUCLEOTIDE SEQUENCE [LARGE SCALE GENOMIC DNA]</scope>
    <source>
        <strain evidence="2">cv. RG33-2</strain>
    </source>
</reference>
<dbReference type="Proteomes" id="UP000237000">
    <property type="component" value="Unassembled WGS sequence"/>
</dbReference>